<reference evidence="1 2" key="1">
    <citation type="submission" date="2019-10" db="EMBL/GenBank/DDBJ databases">
        <title>Nocardia macrotermitis sp. nov. and Nocardia aurantia sp. nov., isolated from the gut of fungus growing-termite Macrotermes natalensis.</title>
        <authorList>
            <person name="Benndorf R."/>
            <person name="Schwitalla J."/>
            <person name="Martin K."/>
            <person name="De Beer W."/>
            <person name="Kaster A.-K."/>
            <person name="Vollmers J."/>
            <person name="Poulsen M."/>
            <person name="Beemelmanns C."/>
        </authorList>
    </citation>
    <scope>NUCLEOTIDE SEQUENCE [LARGE SCALE GENOMIC DNA]</scope>
    <source>
        <strain evidence="1 2">RB56</strain>
    </source>
</reference>
<proteinExistence type="predicted"/>
<evidence type="ECO:0000313" key="2">
    <source>
        <dbReference type="Proteomes" id="UP000431401"/>
    </source>
</evidence>
<dbReference type="Proteomes" id="UP000431401">
    <property type="component" value="Unassembled WGS sequence"/>
</dbReference>
<dbReference type="RefSeq" id="WP_153339863.1">
    <property type="nucleotide sequence ID" value="NZ_WEGI01000003.1"/>
</dbReference>
<dbReference type="EMBL" id="WEGI01000003">
    <property type="protein sequence ID" value="MQY26012.1"/>
    <property type="molecule type" value="Genomic_DNA"/>
</dbReference>
<sequence>MPRDFAVAFNHVLRNLDELSGELAQAVSLRIRETSGEIRDVATAAVHRDIHGGERISGIDVDTGRRVSVGGRSVLSVPLKDDRGRLIGVQYPREPMEITRMARWVSVRNRTVDHEYYVLRPKPDPTGFSPMRTYDDPRPAPWTDPVLVQGHGDGQYFNVLVGSGGAANRGWRVLRLDAGEYARVVGSDNVFLRAAEAARSGDALLLHCATASGPAARTVAEHLHTEVGIGLRVHGFTGKTWDSMYADESGGSSWFGVDEVRDGAGNVVAPVESYPPHG</sequence>
<protein>
    <submittedName>
        <fullName evidence="1">Uncharacterized protein</fullName>
    </submittedName>
</protein>
<organism evidence="1 2">
    <name type="scientific">Nocardia aurantia</name>
    <dbReference type="NCBI Taxonomy" id="2585199"/>
    <lineage>
        <taxon>Bacteria</taxon>
        <taxon>Bacillati</taxon>
        <taxon>Actinomycetota</taxon>
        <taxon>Actinomycetes</taxon>
        <taxon>Mycobacteriales</taxon>
        <taxon>Nocardiaceae</taxon>
        <taxon>Nocardia</taxon>
    </lineage>
</organism>
<comment type="caution">
    <text evidence="1">The sequence shown here is derived from an EMBL/GenBank/DDBJ whole genome shotgun (WGS) entry which is preliminary data.</text>
</comment>
<evidence type="ECO:0000313" key="1">
    <source>
        <dbReference type="EMBL" id="MQY26012.1"/>
    </source>
</evidence>
<keyword evidence="2" id="KW-1185">Reference proteome</keyword>
<accession>A0A7K0DL70</accession>
<gene>
    <name evidence="1" type="ORF">NRB56_15720</name>
</gene>
<dbReference type="AlphaFoldDB" id="A0A7K0DL70"/>
<name>A0A7K0DL70_9NOCA</name>
<dbReference type="OrthoDB" id="4545319at2"/>